<sequence>MLAVIALPVLLLSQMVLSNPTYRDLIDLVELLDVEKRYSKEELKDYIRVCNQDPIELGLVIDSSVSIPKDDFRTGQEFLKDFLSNYTIGPGKNEVRVAAVTFGRGVYEQDSFNFSTYKTKDEVLDHVVNMKFRFGTRTDTGDAIKHMREKQMQNTRSWAPKIVIVLTDGNSQRRSWTKQQAAEARAENITIFAVGVGRSVSQTELLNIAGDPERVIQANSYDDLKNVKEQLAHKTCVMKPRPTTTPMPTTTPLPQQPCKDKYPSDINFIFSPASLGIDSTSWVTQFISHTLNNEELESGFQYGVVSGDCPDDAGFALNAYTETSKMRAHLNRYDRNNLPTLVSHASTRAFTAENGARDQASKIAVIFVGKAKVDNSALSKAIAELQSKGVTVFISEADPGVNLSGLPQGVRVLEYGSSMSQASALVTHICHMDEDDSGSETGGEDEDGCD</sequence>
<feature type="domain" description="VWFA" evidence="2">
    <location>
        <begin position="56"/>
        <end position="231"/>
    </location>
</feature>
<gene>
    <name evidence="3" type="ORF">V1264_021561</name>
</gene>
<dbReference type="PROSITE" id="PS50234">
    <property type="entry name" value="VWFA"/>
    <property type="match status" value="1"/>
</dbReference>
<evidence type="ECO:0000256" key="1">
    <source>
        <dbReference type="SAM" id="SignalP"/>
    </source>
</evidence>
<accession>A0AAN9AIK9</accession>
<dbReference type="SUPFAM" id="SSF53300">
    <property type="entry name" value="vWA-like"/>
    <property type="match status" value="2"/>
</dbReference>
<name>A0AAN9AIK9_9CAEN</name>
<evidence type="ECO:0000313" key="3">
    <source>
        <dbReference type="EMBL" id="KAK7087522.1"/>
    </source>
</evidence>
<dbReference type="PANTHER" id="PTHR24020:SF20">
    <property type="entry name" value="PH DOMAIN-CONTAINING PROTEIN"/>
    <property type="match status" value="1"/>
</dbReference>
<dbReference type="Pfam" id="PF00092">
    <property type="entry name" value="VWA"/>
    <property type="match status" value="2"/>
</dbReference>
<dbReference type="AlphaFoldDB" id="A0AAN9AIK9"/>
<dbReference type="CDD" id="cd01450">
    <property type="entry name" value="vWFA_subfamily_ECM"/>
    <property type="match status" value="1"/>
</dbReference>
<dbReference type="Gene3D" id="3.40.50.410">
    <property type="entry name" value="von Willebrand factor, type A domain"/>
    <property type="match status" value="2"/>
</dbReference>
<dbReference type="InterPro" id="IPR050525">
    <property type="entry name" value="ECM_Assembly_Org"/>
</dbReference>
<dbReference type="GO" id="GO:0005576">
    <property type="term" value="C:extracellular region"/>
    <property type="evidence" value="ECO:0007669"/>
    <property type="project" value="UniProtKB-SubCell"/>
</dbReference>
<organism evidence="3 4">
    <name type="scientific">Littorina saxatilis</name>
    <dbReference type="NCBI Taxonomy" id="31220"/>
    <lineage>
        <taxon>Eukaryota</taxon>
        <taxon>Metazoa</taxon>
        <taxon>Spiralia</taxon>
        <taxon>Lophotrochozoa</taxon>
        <taxon>Mollusca</taxon>
        <taxon>Gastropoda</taxon>
        <taxon>Caenogastropoda</taxon>
        <taxon>Littorinimorpha</taxon>
        <taxon>Littorinoidea</taxon>
        <taxon>Littorinidae</taxon>
        <taxon>Littorina</taxon>
    </lineage>
</organism>
<dbReference type="EMBL" id="JBAMIC010004070">
    <property type="protein sequence ID" value="KAK7087522.1"/>
    <property type="molecule type" value="Genomic_DNA"/>
</dbReference>
<comment type="caution">
    <text evidence="3">The sequence shown here is derived from an EMBL/GenBank/DDBJ whole genome shotgun (WGS) entry which is preliminary data.</text>
</comment>
<keyword evidence="4" id="KW-1185">Reference proteome</keyword>
<dbReference type="InterPro" id="IPR036465">
    <property type="entry name" value="vWFA_dom_sf"/>
</dbReference>
<keyword evidence="1" id="KW-0732">Signal</keyword>
<evidence type="ECO:0000313" key="4">
    <source>
        <dbReference type="Proteomes" id="UP001374579"/>
    </source>
</evidence>
<feature type="chain" id="PRO_5042955100" description="VWFA domain-containing protein" evidence="1">
    <location>
        <begin position="19"/>
        <end position="450"/>
    </location>
</feature>
<dbReference type="PANTHER" id="PTHR24020">
    <property type="entry name" value="COLLAGEN ALPHA"/>
    <property type="match status" value="1"/>
</dbReference>
<dbReference type="Proteomes" id="UP001374579">
    <property type="component" value="Unassembled WGS sequence"/>
</dbReference>
<feature type="signal peptide" evidence="1">
    <location>
        <begin position="1"/>
        <end position="18"/>
    </location>
</feature>
<protein>
    <recommendedName>
        <fullName evidence="2">VWFA domain-containing protein</fullName>
    </recommendedName>
</protein>
<proteinExistence type="predicted"/>
<evidence type="ECO:0000259" key="2">
    <source>
        <dbReference type="PROSITE" id="PS50234"/>
    </source>
</evidence>
<dbReference type="InterPro" id="IPR002035">
    <property type="entry name" value="VWF_A"/>
</dbReference>
<reference evidence="3 4" key="1">
    <citation type="submission" date="2024-02" db="EMBL/GenBank/DDBJ databases">
        <title>Chromosome-scale genome assembly of the rough periwinkle Littorina saxatilis.</title>
        <authorList>
            <person name="De Jode A."/>
            <person name="Faria R."/>
            <person name="Formenti G."/>
            <person name="Sims Y."/>
            <person name="Smith T.P."/>
            <person name="Tracey A."/>
            <person name="Wood J.M.D."/>
            <person name="Zagrodzka Z.B."/>
            <person name="Johannesson K."/>
            <person name="Butlin R.K."/>
            <person name="Leder E.H."/>
        </authorList>
    </citation>
    <scope>NUCLEOTIDE SEQUENCE [LARGE SCALE GENOMIC DNA]</scope>
    <source>
        <strain evidence="3">Snail1</strain>
        <tissue evidence="3">Muscle</tissue>
    </source>
</reference>
<dbReference type="SMART" id="SM00327">
    <property type="entry name" value="VWA"/>
    <property type="match status" value="1"/>
</dbReference>